<keyword evidence="3" id="KW-1185">Reference proteome</keyword>
<dbReference type="RefSeq" id="YP_002519388.1">
    <property type="nucleotide sequence ID" value="NC_011920.1"/>
</dbReference>
<reference evidence="2 3" key="1">
    <citation type="submission" date="2008-11" db="EMBL/GenBank/DDBJ databases">
        <title>Complete sequence of Rudbeckia flower distortion virus (RuFDV), a pararetrovirus in the family Caulimoviridae isolated from Rudbeckia hirta.</title>
        <authorList>
            <person name="Lockhart B."/>
            <person name="Olszewski N."/>
        </authorList>
    </citation>
    <scope>NUCLEOTIDE SEQUENCE [LARGE SCALE GENOMIC DNA]</scope>
    <source>
        <strain evidence="2">Minnesota</strain>
    </source>
</reference>
<protein>
    <submittedName>
        <fullName evidence="2">Putative translational transactivator</fullName>
    </submittedName>
</protein>
<dbReference type="GeneID" id="7360985"/>
<name>B8Y872_9VIRU</name>
<proteinExistence type="predicted"/>
<organism evidence="2 3">
    <name type="scientific">Rudbeckia flower distortion virus</name>
    <dbReference type="NCBI Taxonomy" id="587370"/>
    <lineage>
        <taxon>Viruses</taxon>
        <taxon>Riboviria</taxon>
        <taxon>Pararnavirae</taxon>
        <taxon>Artverviricota</taxon>
        <taxon>Revtraviricetes</taxon>
        <taxon>Ortervirales</taxon>
        <taxon>Caulimoviridae</taxon>
        <taxon>Ruflodivirus</taxon>
        <taxon>Ruflodivirus deformatiorudbeckiae</taxon>
    </lineage>
</organism>
<dbReference type="EMBL" id="FJ493469">
    <property type="protein sequence ID" value="ACL36983.1"/>
    <property type="molecule type" value="Genomic_DNA"/>
</dbReference>
<accession>B8Y872</accession>
<feature type="compositionally biased region" description="Basic and acidic residues" evidence="1">
    <location>
        <begin position="41"/>
        <end position="56"/>
    </location>
</feature>
<evidence type="ECO:0000313" key="3">
    <source>
        <dbReference type="Proteomes" id="UP000201408"/>
    </source>
</evidence>
<feature type="region of interest" description="Disordered" evidence="1">
    <location>
        <begin position="30"/>
        <end position="56"/>
    </location>
</feature>
<dbReference type="KEGG" id="vg:7360985"/>
<evidence type="ECO:0000313" key="2">
    <source>
        <dbReference type="EMBL" id="ACL36983.1"/>
    </source>
</evidence>
<sequence>MASLAEINAAEQALLAKLEGLIKEVKTEFSKLRKNTASSSSEKDQPPKKIQKAEDKTLSLRPNYKRILEQEFDEDERKFTVLGKIPQNHAKLAELPALPLIKLNPEELTSKNFLEAFNFLRTASKEDFEEKHIFPTRRTTKEDPRAIIFPMAMPSDVYELFCLGLIKTIYLTGKNETISHFPNKFRQAVQGWMKRTSTENAVLTILSTIPDWKNGKIVLPYHMIKIEQTSTFPALTVSKPLAEKETIWIKHQISSIDRITRAAEKLDNNKNVKINYQTSRMLMYSDYKKCSSSDEQLVRKWHTNSYNIIQEMSDETRAAYFELEEDMKKIMMTDDVPVALSNSSTIDDVELDKLPNTGPLNNEDA</sequence>
<dbReference type="Proteomes" id="UP000201408">
    <property type="component" value="Segment"/>
</dbReference>
<evidence type="ECO:0000256" key="1">
    <source>
        <dbReference type="SAM" id="MobiDB-lite"/>
    </source>
</evidence>
<dbReference type="OrthoDB" id="12709at10239"/>